<keyword evidence="2" id="KW-1185">Reference proteome</keyword>
<accession>A0ACC2RDG2</accession>
<gene>
    <name evidence="1" type="ORF">DSO57_1038191</name>
</gene>
<protein>
    <submittedName>
        <fullName evidence="1">Uncharacterized protein</fullName>
    </submittedName>
</protein>
<dbReference type="Proteomes" id="UP001165960">
    <property type="component" value="Unassembled WGS sequence"/>
</dbReference>
<name>A0ACC2RDG2_9FUNG</name>
<dbReference type="EMBL" id="QTSX02007560">
    <property type="protein sequence ID" value="KAJ9048121.1"/>
    <property type="molecule type" value="Genomic_DNA"/>
</dbReference>
<reference evidence="1" key="1">
    <citation type="submission" date="2022-04" db="EMBL/GenBank/DDBJ databases">
        <title>Genome of the entomopathogenic fungus Entomophthora muscae.</title>
        <authorList>
            <person name="Elya C."/>
            <person name="Lovett B.R."/>
            <person name="Lee E."/>
            <person name="Macias A.M."/>
            <person name="Hajek A.E."/>
            <person name="De Bivort B.L."/>
            <person name="Kasson M.T."/>
            <person name="De Fine Licht H.H."/>
            <person name="Stajich J.E."/>
        </authorList>
    </citation>
    <scope>NUCLEOTIDE SEQUENCE</scope>
    <source>
        <strain evidence="1">Berkeley</strain>
    </source>
</reference>
<evidence type="ECO:0000313" key="1">
    <source>
        <dbReference type="EMBL" id="KAJ9048121.1"/>
    </source>
</evidence>
<comment type="caution">
    <text evidence="1">The sequence shown here is derived from an EMBL/GenBank/DDBJ whole genome shotgun (WGS) entry which is preliminary data.</text>
</comment>
<proteinExistence type="predicted"/>
<sequence length="89" mass="9561">MVLTAGDSSPLVTLFPRAFSGPSPLVSEVPKQPKVSNPPLEEDIADAPCGETHHQLVALSLIVVEYFLIVLDPDCLSNIVVVPDDYGLY</sequence>
<evidence type="ECO:0000313" key="2">
    <source>
        <dbReference type="Proteomes" id="UP001165960"/>
    </source>
</evidence>
<organism evidence="1 2">
    <name type="scientific">Entomophthora muscae</name>
    <dbReference type="NCBI Taxonomy" id="34485"/>
    <lineage>
        <taxon>Eukaryota</taxon>
        <taxon>Fungi</taxon>
        <taxon>Fungi incertae sedis</taxon>
        <taxon>Zoopagomycota</taxon>
        <taxon>Entomophthoromycotina</taxon>
        <taxon>Entomophthoromycetes</taxon>
        <taxon>Entomophthorales</taxon>
        <taxon>Entomophthoraceae</taxon>
        <taxon>Entomophthora</taxon>
    </lineage>
</organism>